<evidence type="ECO:0000256" key="4">
    <source>
        <dbReference type="ARBA" id="ARBA00022723"/>
    </source>
</evidence>
<evidence type="ECO:0000256" key="5">
    <source>
        <dbReference type="ARBA" id="ARBA00023004"/>
    </source>
</evidence>
<dbReference type="RefSeq" id="WP_178199976.1">
    <property type="nucleotide sequence ID" value="NZ_CALVCM010000003.1"/>
</dbReference>
<dbReference type="InterPro" id="IPR032432">
    <property type="entry name" value="Radical_SAM_C"/>
</dbReference>
<keyword evidence="9" id="KW-1185">Reference proteome</keyword>
<evidence type="ECO:0000256" key="1">
    <source>
        <dbReference type="ARBA" id="ARBA00001966"/>
    </source>
</evidence>
<dbReference type="SMART" id="SM00729">
    <property type="entry name" value="Elp3"/>
    <property type="match status" value="1"/>
</dbReference>
<gene>
    <name evidence="8" type="ORF">NE663_04005</name>
</gene>
<dbReference type="PANTHER" id="PTHR11135">
    <property type="entry name" value="HISTONE ACETYLTRANSFERASE-RELATED"/>
    <property type="match status" value="1"/>
</dbReference>
<proteinExistence type="predicted"/>
<dbReference type="InterPro" id="IPR005911">
    <property type="entry name" value="YhcC-like"/>
</dbReference>
<evidence type="ECO:0000313" key="8">
    <source>
        <dbReference type="EMBL" id="MCQ5121420.1"/>
    </source>
</evidence>
<keyword evidence="3" id="KW-0949">S-adenosyl-L-methionine</keyword>
<dbReference type="InterPro" id="IPR039661">
    <property type="entry name" value="ELP3"/>
</dbReference>
<dbReference type="InterPro" id="IPR007197">
    <property type="entry name" value="rSAM"/>
</dbReference>
<comment type="cofactor">
    <cofactor evidence="1">
        <name>[4Fe-4S] cluster</name>
        <dbReference type="ChEBI" id="CHEBI:49883"/>
    </cofactor>
</comment>
<comment type="caution">
    <text evidence="8">The sequence shown here is derived from an EMBL/GenBank/DDBJ whole genome shotgun (WGS) entry which is preliminary data.</text>
</comment>
<reference evidence="8 9" key="1">
    <citation type="submission" date="2022-06" db="EMBL/GenBank/DDBJ databases">
        <title>Isolation of gut microbiota from human fecal samples.</title>
        <authorList>
            <person name="Pamer E.G."/>
            <person name="Barat B."/>
            <person name="Waligurski E."/>
            <person name="Medina S."/>
            <person name="Paddock L."/>
            <person name="Mostad J."/>
        </authorList>
    </citation>
    <scope>NUCLEOTIDE SEQUENCE [LARGE SCALE GENOMIC DNA]</scope>
    <source>
        <strain evidence="8 9">DFI.6.1</strain>
    </source>
</reference>
<sequence>MKKDNPFPYSDDNKRYYTWNYYLKHTYHQKVFKVPLDAGFTCPNRDGTKGYGGCLFCGSAGSGECVKSGIDLQEQFEEGLAMMRKKWPTGKAMAYFQAFTNTYGALEQLKACFTPFLERDDVIAICIATRADCISDEILSYLDEMCQTKDIWIELGLQSVYDETALAMNRGHTYEEFTDCIARLQKTHVKICVHLINGLPNETEEMMIHSAKTVGALPIHALKIHMLHLLKGTALYARYQEKPFPLLSQEEYVELVVKQLEVIDPHIIIQRLTGDGIDALLAAPLWTKRKVCVLNDIDKRMRSLNTWQGKKYK</sequence>
<dbReference type="SFLD" id="SFLDG01091">
    <property type="entry name" value="uncharacterized_CHP01210-like"/>
    <property type="match status" value="1"/>
</dbReference>
<dbReference type="Pfam" id="PF04055">
    <property type="entry name" value="Radical_SAM"/>
    <property type="match status" value="1"/>
</dbReference>
<dbReference type="SFLD" id="SFLDS00029">
    <property type="entry name" value="Radical_SAM"/>
    <property type="match status" value="1"/>
</dbReference>
<dbReference type="Gene3D" id="3.80.30.20">
    <property type="entry name" value="tm_1862 like domain"/>
    <property type="match status" value="1"/>
</dbReference>
<dbReference type="SFLD" id="SFLDG01086">
    <property type="entry name" value="elongater_protein-like"/>
    <property type="match status" value="1"/>
</dbReference>
<evidence type="ECO:0000256" key="6">
    <source>
        <dbReference type="ARBA" id="ARBA00023014"/>
    </source>
</evidence>
<dbReference type="NCBIfam" id="TIGR01212">
    <property type="entry name" value="TIGR01212 family radical SAM protein"/>
    <property type="match status" value="1"/>
</dbReference>
<dbReference type="Proteomes" id="UP001524435">
    <property type="component" value="Unassembled WGS sequence"/>
</dbReference>
<keyword evidence="4" id="KW-0479">Metal-binding</keyword>
<keyword evidence="2" id="KW-0004">4Fe-4S</keyword>
<dbReference type="Pfam" id="PF16199">
    <property type="entry name" value="Radical_SAM_C"/>
    <property type="match status" value="1"/>
</dbReference>
<dbReference type="PROSITE" id="PS51918">
    <property type="entry name" value="RADICAL_SAM"/>
    <property type="match status" value="1"/>
</dbReference>
<evidence type="ECO:0000259" key="7">
    <source>
        <dbReference type="PROSITE" id="PS51918"/>
    </source>
</evidence>
<evidence type="ECO:0000313" key="9">
    <source>
        <dbReference type="Proteomes" id="UP001524435"/>
    </source>
</evidence>
<accession>A0ABT1SL70</accession>
<dbReference type="InterPro" id="IPR006638">
    <property type="entry name" value="Elp3/MiaA/NifB-like_rSAM"/>
</dbReference>
<dbReference type="InterPro" id="IPR023404">
    <property type="entry name" value="rSAM_horseshoe"/>
</dbReference>
<dbReference type="PANTHER" id="PTHR11135:SF1">
    <property type="entry name" value="PROTEIN YHCC"/>
    <property type="match status" value="1"/>
</dbReference>
<dbReference type="InterPro" id="IPR058240">
    <property type="entry name" value="rSAM_sf"/>
</dbReference>
<dbReference type="EMBL" id="JANGCH010000004">
    <property type="protein sequence ID" value="MCQ5121420.1"/>
    <property type="molecule type" value="Genomic_DNA"/>
</dbReference>
<organism evidence="8 9">
    <name type="scientific">Massilicoli timonensis</name>
    <dbReference type="NCBI Taxonomy" id="2015901"/>
    <lineage>
        <taxon>Bacteria</taxon>
        <taxon>Bacillati</taxon>
        <taxon>Bacillota</taxon>
        <taxon>Erysipelotrichia</taxon>
        <taxon>Erysipelotrichales</taxon>
        <taxon>Erysipelotrichaceae</taxon>
        <taxon>Massilicoli</taxon>
    </lineage>
</organism>
<keyword evidence="5" id="KW-0408">Iron</keyword>
<evidence type="ECO:0000256" key="3">
    <source>
        <dbReference type="ARBA" id="ARBA00022691"/>
    </source>
</evidence>
<dbReference type="SUPFAM" id="SSF102114">
    <property type="entry name" value="Radical SAM enzymes"/>
    <property type="match status" value="1"/>
</dbReference>
<keyword evidence="6" id="KW-0411">Iron-sulfur</keyword>
<protein>
    <submittedName>
        <fullName evidence="8">TIGR01212 family radical SAM protein</fullName>
    </submittedName>
</protein>
<feature type="domain" description="Radical SAM core" evidence="7">
    <location>
        <begin position="26"/>
        <end position="266"/>
    </location>
</feature>
<evidence type="ECO:0000256" key="2">
    <source>
        <dbReference type="ARBA" id="ARBA00022485"/>
    </source>
</evidence>
<name>A0ABT1SL70_9FIRM</name>